<feature type="region of interest" description="Disordered" evidence="1">
    <location>
        <begin position="354"/>
        <end position="444"/>
    </location>
</feature>
<protein>
    <submittedName>
        <fullName evidence="2">Uncharacterized protein</fullName>
    </submittedName>
</protein>
<organism evidence="2 3">
    <name type="scientific">Trypanosoma equiperdum</name>
    <dbReference type="NCBI Taxonomy" id="5694"/>
    <lineage>
        <taxon>Eukaryota</taxon>
        <taxon>Discoba</taxon>
        <taxon>Euglenozoa</taxon>
        <taxon>Kinetoplastea</taxon>
        <taxon>Metakinetoplastina</taxon>
        <taxon>Trypanosomatida</taxon>
        <taxon>Trypanosomatidae</taxon>
        <taxon>Trypanosoma</taxon>
    </lineage>
</organism>
<feature type="region of interest" description="Disordered" evidence="1">
    <location>
        <begin position="197"/>
        <end position="228"/>
    </location>
</feature>
<reference evidence="2" key="1">
    <citation type="submission" date="2016-09" db="EMBL/GenBank/DDBJ databases">
        <authorList>
            <person name="Hebert L."/>
            <person name="Moumen B."/>
        </authorList>
    </citation>
    <scope>NUCLEOTIDE SEQUENCE [LARGE SCALE GENOMIC DNA]</scope>
    <source>
        <strain evidence="2">OVI</strain>
    </source>
</reference>
<feature type="compositionally biased region" description="Basic and acidic residues" evidence="1">
    <location>
        <begin position="208"/>
        <end position="228"/>
    </location>
</feature>
<comment type="caution">
    <text evidence="2">The sequence shown here is derived from an EMBL/GenBank/DDBJ whole genome shotgun (WGS) entry which is preliminary data.</text>
</comment>
<dbReference type="RefSeq" id="XP_067080729.1">
    <property type="nucleotide sequence ID" value="XM_067224628.1"/>
</dbReference>
<feature type="region of interest" description="Disordered" evidence="1">
    <location>
        <begin position="493"/>
        <end position="516"/>
    </location>
</feature>
<dbReference type="EMBL" id="CZPT02001310">
    <property type="protein sequence ID" value="SCU69826.1"/>
    <property type="molecule type" value="Genomic_DNA"/>
</dbReference>
<sequence length="709" mass="76337">MTISSPCNHEYHLWTLFKLHSKPLGAVTSGAHHGRYLTEDGFRAIVDSLVGMGLLDGGHVAEREGTESKSDKSVGAVVLYGEVEIATVPSTSPRANASTESAGVSGEDALERVDISLSMDSAPICSLPHPNVVISEVVPPVRLQSETKSFGDTIVPDAESHATAELPASPWQVDKAEPEGSGWKQGMEPREDTVHRGVHGMRMPSDNGNRHQLPENMTERSKEQVQNTDVRRRLVDSYVSGDSRQSQKCAQWTRRGGAVYPNNHLRSGVEGETSSFNGTGLDAVISLVKSDKTSCFSDMALDSAALDQLLPRSVENDALDKANHNMFVMIEEAAAQQDSLHGFSRVKFFPAENTANRPDIRNRGPRLSTPPRRPRNPAVILPSPHVSITDERYKRPGASPRPSQSSFRSPRLSPNNRGSSVRFHPSTSFQTPVGRHGGEGTGDGLAAAATKTGTRGAAFVGPRASMDEERTALSEDVNTDERRQVQQLMPRRSINTSGSGSCGYTSRGSEGFPQPPGRRMVGGVTSLESAQPRHLPRNAVGSTQDGMGMGSAVALPQHRRKALLTLDATPADHTFGEWSSLSPQGVMHHGACAPFRGSNTNSSLSGGQGSGTMTSDPRRFVARPAVGPTAPLPLLLGPRGRRRSASVPCCPHGTEPSPRPPRSLSKRARLRAERKWRPMEPPAVPHTRARSWGFRAGGNVTAPLIPTWE</sequence>
<feature type="compositionally biased region" description="Polar residues" evidence="1">
    <location>
        <begin position="597"/>
        <end position="615"/>
    </location>
</feature>
<name>A0A1G4ICS8_TRYEQ</name>
<feature type="region of interest" description="Disordered" evidence="1">
    <location>
        <begin position="593"/>
        <end position="669"/>
    </location>
</feature>
<keyword evidence="3" id="KW-1185">Reference proteome</keyword>
<feature type="compositionally biased region" description="Polar residues" evidence="1">
    <location>
        <begin position="415"/>
        <end position="431"/>
    </location>
</feature>
<evidence type="ECO:0000313" key="2">
    <source>
        <dbReference type="EMBL" id="SCU69826.1"/>
    </source>
</evidence>
<feature type="compositionally biased region" description="Polar residues" evidence="1">
    <location>
        <begin position="493"/>
        <end position="508"/>
    </location>
</feature>
<evidence type="ECO:0000256" key="1">
    <source>
        <dbReference type="SAM" id="MobiDB-lite"/>
    </source>
</evidence>
<accession>A0A1G4ICS8</accession>
<dbReference type="GeneID" id="92375335"/>
<dbReference type="Proteomes" id="UP000195570">
    <property type="component" value="Unassembled WGS sequence"/>
</dbReference>
<feature type="compositionally biased region" description="Low complexity" evidence="1">
    <location>
        <begin position="400"/>
        <end position="414"/>
    </location>
</feature>
<dbReference type="VEuPathDB" id="TriTrypDB:TEOVI_000139500"/>
<dbReference type="AlphaFoldDB" id="A0A1G4ICS8"/>
<gene>
    <name evidence="2" type="ORF">TEOVI_000139500</name>
</gene>
<proteinExistence type="predicted"/>
<evidence type="ECO:0000313" key="3">
    <source>
        <dbReference type="Proteomes" id="UP000195570"/>
    </source>
</evidence>